<feature type="region of interest" description="Disordered" evidence="1">
    <location>
        <begin position="71"/>
        <end position="125"/>
    </location>
</feature>
<organism evidence="2 3">
    <name type="scientific">Dorcoceras hygrometricum</name>
    <dbReference type="NCBI Taxonomy" id="472368"/>
    <lineage>
        <taxon>Eukaryota</taxon>
        <taxon>Viridiplantae</taxon>
        <taxon>Streptophyta</taxon>
        <taxon>Embryophyta</taxon>
        <taxon>Tracheophyta</taxon>
        <taxon>Spermatophyta</taxon>
        <taxon>Magnoliopsida</taxon>
        <taxon>eudicotyledons</taxon>
        <taxon>Gunneridae</taxon>
        <taxon>Pentapetalae</taxon>
        <taxon>asterids</taxon>
        <taxon>lamiids</taxon>
        <taxon>Lamiales</taxon>
        <taxon>Gesneriaceae</taxon>
        <taxon>Didymocarpoideae</taxon>
        <taxon>Trichosporeae</taxon>
        <taxon>Loxocarpinae</taxon>
        <taxon>Dorcoceras</taxon>
    </lineage>
</organism>
<accession>A0A2Z7BQH2</accession>
<protein>
    <submittedName>
        <fullName evidence="2">Uncharacterized protein</fullName>
    </submittedName>
</protein>
<evidence type="ECO:0000313" key="2">
    <source>
        <dbReference type="EMBL" id="KZV36882.1"/>
    </source>
</evidence>
<evidence type="ECO:0000256" key="1">
    <source>
        <dbReference type="SAM" id="MobiDB-lite"/>
    </source>
</evidence>
<keyword evidence="3" id="KW-1185">Reference proteome</keyword>
<dbReference type="Proteomes" id="UP000250235">
    <property type="component" value="Unassembled WGS sequence"/>
</dbReference>
<proteinExistence type="predicted"/>
<name>A0A2Z7BQH2_9LAMI</name>
<sequence>MSSRCFTMNVQQLVWCVLGSADDLAMETSKVDSPSPFKELRRRSVAGAGMKKISWSANCLMTSAVTSSSADEDSAESLNQQLQMKQSAKGDATPCWDSADGFQQKKQKREKLKRRRRGGVSAENHCSSADAIGQEDVAMEIISRREDSAGSNSSSSRELICISCCYASSRKIQSQ</sequence>
<gene>
    <name evidence="2" type="ORF">F511_24546</name>
</gene>
<reference evidence="2 3" key="1">
    <citation type="journal article" date="2015" name="Proc. Natl. Acad. Sci. U.S.A.">
        <title>The resurrection genome of Boea hygrometrica: A blueprint for survival of dehydration.</title>
        <authorList>
            <person name="Xiao L."/>
            <person name="Yang G."/>
            <person name="Zhang L."/>
            <person name="Yang X."/>
            <person name="Zhao S."/>
            <person name="Ji Z."/>
            <person name="Zhou Q."/>
            <person name="Hu M."/>
            <person name="Wang Y."/>
            <person name="Chen M."/>
            <person name="Xu Y."/>
            <person name="Jin H."/>
            <person name="Xiao X."/>
            <person name="Hu G."/>
            <person name="Bao F."/>
            <person name="Hu Y."/>
            <person name="Wan P."/>
            <person name="Li L."/>
            <person name="Deng X."/>
            <person name="Kuang T."/>
            <person name="Xiang C."/>
            <person name="Zhu J.K."/>
            <person name="Oliver M.J."/>
            <person name="He Y."/>
        </authorList>
    </citation>
    <scope>NUCLEOTIDE SEQUENCE [LARGE SCALE GENOMIC DNA]</scope>
    <source>
        <strain evidence="3">cv. XS01</strain>
    </source>
</reference>
<feature type="compositionally biased region" description="Basic residues" evidence="1">
    <location>
        <begin position="105"/>
        <end position="118"/>
    </location>
</feature>
<dbReference type="AlphaFoldDB" id="A0A2Z7BQH2"/>
<evidence type="ECO:0000313" key="3">
    <source>
        <dbReference type="Proteomes" id="UP000250235"/>
    </source>
</evidence>
<dbReference type="EMBL" id="KV003190">
    <property type="protein sequence ID" value="KZV36882.1"/>
    <property type="molecule type" value="Genomic_DNA"/>
</dbReference>